<accession>A0AAV5CWI2</accession>
<dbReference type="PANTHER" id="PTHR31265">
    <property type="entry name" value="OS02G0527500 PROTEIN-RELATED"/>
    <property type="match status" value="1"/>
</dbReference>
<name>A0AAV5CWI2_ELECO</name>
<comment type="caution">
    <text evidence="8">The sequence shown here is derived from an EMBL/GenBank/DDBJ whole genome shotgun (WGS) entry which is preliminary data.</text>
</comment>
<gene>
    <name evidence="8" type="primary">ga19830</name>
    <name evidence="8" type="ORF">PR202_ga19830</name>
</gene>
<evidence type="ECO:0000259" key="7">
    <source>
        <dbReference type="Pfam" id="PF04862"/>
    </source>
</evidence>
<keyword evidence="4 6" id="KW-0732">Signal</keyword>
<dbReference type="InterPro" id="IPR006946">
    <property type="entry name" value="DGR2-like_dom"/>
</dbReference>
<feature type="chain" id="PRO_5043808833" description="DUF642 domain-containing protein" evidence="6">
    <location>
        <begin position="29"/>
        <end position="361"/>
    </location>
</feature>
<dbReference type="Gene3D" id="2.60.120.260">
    <property type="entry name" value="Galactose-binding domain-like"/>
    <property type="match status" value="1"/>
</dbReference>
<comment type="subcellular location">
    <subcellularLocation>
        <location evidence="1">Cell envelope</location>
    </subcellularLocation>
    <subcellularLocation>
        <location evidence="2">Secreted</location>
    </subcellularLocation>
</comment>
<evidence type="ECO:0000256" key="1">
    <source>
        <dbReference type="ARBA" id="ARBA00004196"/>
    </source>
</evidence>
<evidence type="ECO:0000256" key="2">
    <source>
        <dbReference type="ARBA" id="ARBA00004613"/>
    </source>
</evidence>
<dbReference type="Proteomes" id="UP001054889">
    <property type="component" value="Unassembled WGS sequence"/>
</dbReference>
<dbReference type="GO" id="GO:0005576">
    <property type="term" value="C:extracellular region"/>
    <property type="evidence" value="ECO:0007669"/>
    <property type="project" value="UniProtKB-SubCell"/>
</dbReference>
<dbReference type="InterPro" id="IPR052437">
    <property type="entry name" value="Pectin_Meth_Modulator"/>
</dbReference>
<keyword evidence="9" id="KW-1185">Reference proteome</keyword>
<evidence type="ECO:0000256" key="5">
    <source>
        <dbReference type="ARBA" id="ARBA00023180"/>
    </source>
</evidence>
<feature type="domain" description="DUF642" evidence="7">
    <location>
        <begin position="180"/>
        <end position="348"/>
    </location>
</feature>
<evidence type="ECO:0000256" key="6">
    <source>
        <dbReference type="SAM" id="SignalP"/>
    </source>
</evidence>
<protein>
    <recommendedName>
        <fullName evidence="7">DUF642 domain-containing protein</fullName>
    </recommendedName>
</protein>
<organism evidence="8 9">
    <name type="scientific">Eleusine coracana subsp. coracana</name>
    <dbReference type="NCBI Taxonomy" id="191504"/>
    <lineage>
        <taxon>Eukaryota</taxon>
        <taxon>Viridiplantae</taxon>
        <taxon>Streptophyta</taxon>
        <taxon>Embryophyta</taxon>
        <taxon>Tracheophyta</taxon>
        <taxon>Spermatophyta</taxon>
        <taxon>Magnoliopsida</taxon>
        <taxon>Liliopsida</taxon>
        <taxon>Poales</taxon>
        <taxon>Poaceae</taxon>
        <taxon>PACMAD clade</taxon>
        <taxon>Chloridoideae</taxon>
        <taxon>Cynodonteae</taxon>
        <taxon>Eleusininae</taxon>
        <taxon>Eleusine</taxon>
    </lineage>
</organism>
<reference evidence="8" key="1">
    <citation type="journal article" date="2018" name="DNA Res.">
        <title>Multiple hybrid de novo genome assembly of finger millet, an orphan allotetraploid crop.</title>
        <authorList>
            <person name="Hatakeyama M."/>
            <person name="Aluri S."/>
            <person name="Balachadran M.T."/>
            <person name="Sivarajan S.R."/>
            <person name="Patrignani A."/>
            <person name="Gruter S."/>
            <person name="Poveda L."/>
            <person name="Shimizu-Inatsugi R."/>
            <person name="Baeten J."/>
            <person name="Francoijs K.J."/>
            <person name="Nataraja K.N."/>
            <person name="Reddy Y.A.N."/>
            <person name="Phadnis S."/>
            <person name="Ravikumar R.L."/>
            <person name="Schlapbach R."/>
            <person name="Sreeman S.M."/>
            <person name="Shimizu K.K."/>
        </authorList>
    </citation>
    <scope>NUCLEOTIDE SEQUENCE</scope>
</reference>
<evidence type="ECO:0000256" key="3">
    <source>
        <dbReference type="ARBA" id="ARBA00022525"/>
    </source>
</evidence>
<keyword evidence="3" id="KW-0964">Secreted</keyword>
<feature type="signal peptide" evidence="6">
    <location>
        <begin position="1"/>
        <end position="28"/>
    </location>
</feature>
<dbReference type="PANTHER" id="PTHR31265:SF11">
    <property type="entry name" value="OS04G0494600 PROTEIN"/>
    <property type="match status" value="1"/>
</dbReference>
<feature type="domain" description="DUF642" evidence="7">
    <location>
        <begin position="33"/>
        <end position="93"/>
    </location>
</feature>
<dbReference type="AlphaFoldDB" id="A0AAV5CWI2"/>
<evidence type="ECO:0000313" key="9">
    <source>
        <dbReference type="Proteomes" id="UP001054889"/>
    </source>
</evidence>
<reference evidence="8" key="2">
    <citation type="submission" date="2021-12" db="EMBL/GenBank/DDBJ databases">
        <title>Resequencing data analysis of finger millet.</title>
        <authorList>
            <person name="Hatakeyama M."/>
            <person name="Aluri S."/>
            <person name="Balachadran M.T."/>
            <person name="Sivarajan S.R."/>
            <person name="Poveda L."/>
            <person name="Shimizu-Inatsugi R."/>
            <person name="Schlapbach R."/>
            <person name="Sreeman S.M."/>
            <person name="Shimizu K.K."/>
        </authorList>
    </citation>
    <scope>NUCLEOTIDE SEQUENCE</scope>
</reference>
<dbReference type="Pfam" id="PF04862">
    <property type="entry name" value="DUF642"/>
    <property type="match status" value="3"/>
</dbReference>
<evidence type="ECO:0000313" key="8">
    <source>
        <dbReference type="EMBL" id="GJN02476.1"/>
    </source>
</evidence>
<keyword evidence="5" id="KW-0325">Glycoprotein</keyword>
<sequence>MVMDKRSARCTALFALVCAAVAVRAVSAVSDGPLQNGNFEYAPDQSQMMNNGSSVVTGDNAIPNWKISGHVEYITSGQKQGDMILPVPEGAHARASRTCAQDEKLVLTVVPGYQTSEVPIQTIYTSCGWDYYSWAFKAHAALLSLTIHNPGQEDDPACGPIIDAVAIKAIRRPDPTPISNLLRNGDFEEGPYVPPGSQSGVLVPPKTEDHVSPLPGWKIMAHKKVVRYVDAAHFAVPQGARAVELVSGAESALMQEVDTVVGTWYRLALAVGSAGDGCAAYEGPMRVQVTAGSSGTKTVEVYGGAQRAELVFQATETTTRVVLVSLGYHTKSDNSGTLCGPVVDDVSLVATSQPAARRLFL</sequence>
<dbReference type="EMBL" id="BQKI01000009">
    <property type="protein sequence ID" value="GJN02476.1"/>
    <property type="molecule type" value="Genomic_DNA"/>
</dbReference>
<feature type="domain" description="DUF642" evidence="7">
    <location>
        <begin position="95"/>
        <end position="168"/>
    </location>
</feature>
<evidence type="ECO:0000256" key="4">
    <source>
        <dbReference type="ARBA" id="ARBA00022729"/>
    </source>
</evidence>
<proteinExistence type="predicted"/>